<dbReference type="WBParaSite" id="ECPE_0000633001-mRNA-1">
    <property type="protein sequence ID" value="ECPE_0000633001-mRNA-1"/>
    <property type="gene ID" value="ECPE_0000633001"/>
</dbReference>
<dbReference type="Proteomes" id="UP000272942">
    <property type="component" value="Unassembled WGS sequence"/>
</dbReference>
<evidence type="ECO:0000256" key="1">
    <source>
        <dbReference type="SAM" id="MobiDB-lite"/>
    </source>
</evidence>
<feature type="compositionally biased region" description="Basic and acidic residues" evidence="1">
    <location>
        <begin position="71"/>
        <end position="80"/>
    </location>
</feature>
<sequence length="89" mass="9675">MIFTSLKLSGANCFRLESAKNGSDGNELVDKTDCTNSHIILIQSEYFTECGQPHNPSPCRIEQGLPTLTGTDRKRGRDLMTADGNSAKA</sequence>
<reference evidence="4" key="1">
    <citation type="submission" date="2016-06" db="UniProtKB">
        <authorList>
            <consortium name="WormBaseParasite"/>
        </authorList>
    </citation>
    <scope>IDENTIFICATION</scope>
</reference>
<keyword evidence="3" id="KW-1185">Reference proteome</keyword>
<accession>A0A183AH82</accession>
<gene>
    <name evidence="2" type="ORF">ECPE_LOCUS6317</name>
</gene>
<evidence type="ECO:0000313" key="2">
    <source>
        <dbReference type="EMBL" id="VDP78048.1"/>
    </source>
</evidence>
<evidence type="ECO:0000313" key="3">
    <source>
        <dbReference type="Proteomes" id="UP000272942"/>
    </source>
</evidence>
<feature type="region of interest" description="Disordered" evidence="1">
    <location>
        <begin position="58"/>
        <end position="89"/>
    </location>
</feature>
<dbReference type="AlphaFoldDB" id="A0A183AH82"/>
<evidence type="ECO:0000313" key="4">
    <source>
        <dbReference type="WBParaSite" id="ECPE_0000633001-mRNA-1"/>
    </source>
</evidence>
<organism evidence="4">
    <name type="scientific">Echinostoma caproni</name>
    <dbReference type="NCBI Taxonomy" id="27848"/>
    <lineage>
        <taxon>Eukaryota</taxon>
        <taxon>Metazoa</taxon>
        <taxon>Spiralia</taxon>
        <taxon>Lophotrochozoa</taxon>
        <taxon>Platyhelminthes</taxon>
        <taxon>Trematoda</taxon>
        <taxon>Digenea</taxon>
        <taxon>Plagiorchiida</taxon>
        <taxon>Echinostomata</taxon>
        <taxon>Echinostomatoidea</taxon>
        <taxon>Echinostomatidae</taxon>
        <taxon>Echinostoma</taxon>
    </lineage>
</organism>
<reference evidence="2 3" key="2">
    <citation type="submission" date="2018-11" db="EMBL/GenBank/DDBJ databases">
        <authorList>
            <consortium name="Pathogen Informatics"/>
        </authorList>
    </citation>
    <scope>NUCLEOTIDE SEQUENCE [LARGE SCALE GENOMIC DNA]</scope>
    <source>
        <strain evidence="2 3">Egypt</strain>
    </source>
</reference>
<name>A0A183AH82_9TREM</name>
<dbReference type="EMBL" id="UZAN01043311">
    <property type="protein sequence ID" value="VDP78048.1"/>
    <property type="molecule type" value="Genomic_DNA"/>
</dbReference>
<protein>
    <submittedName>
        <fullName evidence="4">Secreted protein</fullName>
    </submittedName>
</protein>
<proteinExistence type="predicted"/>